<organism evidence="5 6">
    <name type="scientific">Puccinia graminis f. sp. tritici</name>
    <dbReference type="NCBI Taxonomy" id="56615"/>
    <lineage>
        <taxon>Eukaryota</taxon>
        <taxon>Fungi</taxon>
        <taxon>Dikarya</taxon>
        <taxon>Basidiomycota</taxon>
        <taxon>Pucciniomycotina</taxon>
        <taxon>Pucciniomycetes</taxon>
        <taxon>Pucciniales</taxon>
        <taxon>Pucciniaceae</taxon>
        <taxon>Puccinia</taxon>
    </lineage>
</organism>
<evidence type="ECO:0000256" key="1">
    <source>
        <dbReference type="ARBA" id="ARBA00022884"/>
    </source>
</evidence>
<dbReference type="SUPFAM" id="SSF54928">
    <property type="entry name" value="RNA-binding domain, RBD"/>
    <property type="match status" value="1"/>
</dbReference>
<dbReference type="PROSITE" id="PS50102">
    <property type="entry name" value="RRM"/>
    <property type="match status" value="1"/>
</dbReference>
<dbReference type="GO" id="GO:0005634">
    <property type="term" value="C:nucleus"/>
    <property type="evidence" value="ECO:0007669"/>
    <property type="project" value="TreeGrafter"/>
</dbReference>
<dbReference type="InterPro" id="IPR050886">
    <property type="entry name" value="RNA-binding_reg"/>
</dbReference>
<feature type="domain" description="RRM" evidence="4">
    <location>
        <begin position="21"/>
        <end position="98"/>
    </location>
</feature>
<proteinExistence type="predicted"/>
<reference evidence="5 6" key="1">
    <citation type="submission" date="2019-05" db="EMBL/GenBank/DDBJ databases">
        <title>Emergence of the Ug99 lineage of the wheat stem rust pathogen through somatic hybridization.</title>
        <authorList>
            <person name="Li F."/>
            <person name="Upadhyaya N.M."/>
            <person name="Sperschneider J."/>
            <person name="Matny O."/>
            <person name="Nguyen-Phuc H."/>
            <person name="Mago R."/>
            <person name="Raley C."/>
            <person name="Miller M.E."/>
            <person name="Silverstein K.A.T."/>
            <person name="Henningsen E."/>
            <person name="Hirsch C.D."/>
            <person name="Visser B."/>
            <person name="Pretorius Z.A."/>
            <person name="Steffenson B.J."/>
            <person name="Schwessinger B."/>
            <person name="Dodds P.N."/>
            <person name="Figueroa M."/>
        </authorList>
    </citation>
    <scope>NUCLEOTIDE SEQUENCE [LARGE SCALE GENOMIC DNA]</scope>
    <source>
        <strain evidence="5 6">Ug99</strain>
    </source>
</reference>
<dbReference type="GO" id="GO:0003723">
    <property type="term" value="F:RNA binding"/>
    <property type="evidence" value="ECO:0007669"/>
    <property type="project" value="UniProtKB-UniRule"/>
</dbReference>
<dbReference type="AlphaFoldDB" id="A0A5B0RXF5"/>
<name>A0A5B0RXF5_PUCGR</name>
<comment type="caution">
    <text evidence="5">The sequence shown here is derived from an EMBL/GenBank/DDBJ whole genome shotgun (WGS) entry which is preliminary data.</text>
</comment>
<dbReference type="Gene3D" id="3.30.70.330">
    <property type="match status" value="1"/>
</dbReference>
<evidence type="ECO:0000313" key="5">
    <source>
        <dbReference type="EMBL" id="KAA1130490.1"/>
    </source>
</evidence>
<keyword evidence="1 2" id="KW-0694">RNA-binding</keyword>
<dbReference type="InterPro" id="IPR000504">
    <property type="entry name" value="RRM_dom"/>
</dbReference>
<keyword evidence="3" id="KW-0812">Transmembrane</keyword>
<evidence type="ECO:0000256" key="3">
    <source>
        <dbReference type="SAM" id="Phobius"/>
    </source>
</evidence>
<protein>
    <recommendedName>
        <fullName evidence="4">RRM domain-containing protein</fullName>
    </recommendedName>
</protein>
<gene>
    <name evidence="5" type="ORF">PGTUg99_008233</name>
</gene>
<feature type="transmembrane region" description="Helical" evidence="3">
    <location>
        <begin position="123"/>
        <end position="148"/>
    </location>
</feature>
<evidence type="ECO:0000313" key="6">
    <source>
        <dbReference type="Proteomes" id="UP000325313"/>
    </source>
</evidence>
<dbReference type="SMART" id="SM00360">
    <property type="entry name" value="RRM"/>
    <property type="match status" value="1"/>
</dbReference>
<keyword evidence="3" id="KW-1133">Transmembrane helix</keyword>
<dbReference type="InterPro" id="IPR012677">
    <property type="entry name" value="Nucleotide-bd_a/b_plait_sf"/>
</dbReference>
<keyword evidence="3" id="KW-0472">Membrane</keyword>
<sequence length="154" mass="16890">MNSNRPENYSAEGQDAAQMSCKIYVGNLAWATDENALSSHFASVGEVKGAVVMRSEGRSRGFGFVTFANPEQAKQAIDTMYDSELVSPKQILTYLSNLFQALQRSVSGQIATGDKPPARDYSLAVWLFSSYHACIGSALFWMHGLVLWRLPTSA</sequence>
<accession>A0A5B0RXF5</accession>
<dbReference type="Pfam" id="PF00076">
    <property type="entry name" value="RRM_1"/>
    <property type="match status" value="1"/>
</dbReference>
<dbReference type="Proteomes" id="UP000325313">
    <property type="component" value="Unassembled WGS sequence"/>
</dbReference>
<dbReference type="PANTHER" id="PTHR48024:SF56">
    <property type="entry name" value="HETEROGENEOUS NUCLEAR RIBONUCLEOPROTEIN A0"/>
    <property type="match status" value="1"/>
</dbReference>
<dbReference type="PANTHER" id="PTHR48024">
    <property type="entry name" value="GEO13361P1-RELATED"/>
    <property type="match status" value="1"/>
</dbReference>
<evidence type="ECO:0000256" key="2">
    <source>
        <dbReference type="PROSITE-ProRule" id="PRU00176"/>
    </source>
</evidence>
<evidence type="ECO:0000259" key="4">
    <source>
        <dbReference type="PROSITE" id="PS50102"/>
    </source>
</evidence>
<dbReference type="InterPro" id="IPR035979">
    <property type="entry name" value="RBD_domain_sf"/>
</dbReference>
<dbReference type="EMBL" id="VDEP01000108">
    <property type="protein sequence ID" value="KAA1130490.1"/>
    <property type="molecule type" value="Genomic_DNA"/>
</dbReference>